<accession>A0AAW1MZ84</accession>
<dbReference type="Gene3D" id="3.90.70.120">
    <property type="match status" value="1"/>
</dbReference>
<gene>
    <name evidence="1" type="ORF">QE152_g3668</name>
</gene>
<name>A0AAW1MZ84_POPJA</name>
<evidence type="ECO:0000313" key="2">
    <source>
        <dbReference type="Proteomes" id="UP001458880"/>
    </source>
</evidence>
<reference evidence="1 2" key="1">
    <citation type="journal article" date="2024" name="BMC Genomics">
        <title>De novo assembly and annotation of Popillia japonica's genome with initial clues to its potential as an invasive pest.</title>
        <authorList>
            <person name="Cucini C."/>
            <person name="Boschi S."/>
            <person name="Funari R."/>
            <person name="Cardaioli E."/>
            <person name="Iannotti N."/>
            <person name="Marturano G."/>
            <person name="Paoli F."/>
            <person name="Bruttini M."/>
            <person name="Carapelli A."/>
            <person name="Frati F."/>
            <person name="Nardi F."/>
        </authorList>
    </citation>
    <scope>NUCLEOTIDE SEQUENCE [LARGE SCALE GENOMIC DNA]</scope>
    <source>
        <strain evidence="1">DMR45628</strain>
    </source>
</reference>
<protein>
    <submittedName>
        <fullName evidence="1">Uncharacterized protein</fullName>
    </submittedName>
</protein>
<dbReference type="AlphaFoldDB" id="A0AAW1MZ84"/>
<keyword evidence="2" id="KW-1185">Reference proteome</keyword>
<dbReference type="PANTHER" id="PTHR40552">
    <property type="entry name" value="AT05186P-RELATED"/>
    <property type="match status" value="1"/>
</dbReference>
<organism evidence="1 2">
    <name type="scientific">Popillia japonica</name>
    <name type="common">Japanese beetle</name>
    <dbReference type="NCBI Taxonomy" id="7064"/>
    <lineage>
        <taxon>Eukaryota</taxon>
        <taxon>Metazoa</taxon>
        <taxon>Ecdysozoa</taxon>
        <taxon>Arthropoda</taxon>
        <taxon>Hexapoda</taxon>
        <taxon>Insecta</taxon>
        <taxon>Pterygota</taxon>
        <taxon>Neoptera</taxon>
        <taxon>Endopterygota</taxon>
        <taxon>Coleoptera</taxon>
        <taxon>Polyphaga</taxon>
        <taxon>Scarabaeiformia</taxon>
        <taxon>Scarabaeidae</taxon>
        <taxon>Rutelinae</taxon>
        <taxon>Popillia</taxon>
    </lineage>
</organism>
<evidence type="ECO:0000313" key="1">
    <source>
        <dbReference type="EMBL" id="KAK9753091.1"/>
    </source>
</evidence>
<sequence length="175" mass="20422">MTNIYELSEWNSAILDSVLANGDHYFTECIKDIKEPNYELAMDDLIEACSIFPYTFKVAYTPAIEGTMFMTNVKKFNLYKALRYFFENYESRCGIIIALKGEHKRLAAFGKTQENEYFMYDCQSMGPPMFFEREGVAYILRCITLARLLHVLILILKGGDFYIYDVETYDFEPIS</sequence>
<dbReference type="PANTHER" id="PTHR40552:SF6">
    <property type="entry name" value="FI09606P-RELATED"/>
    <property type="match status" value="1"/>
</dbReference>
<dbReference type="Proteomes" id="UP001458880">
    <property type="component" value="Unassembled WGS sequence"/>
</dbReference>
<comment type="caution">
    <text evidence="1">The sequence shown here is derived from an EMBL/GenBank/DDBJ whole genome shotgun (WGS) entry which is preliminary data.</text>
</comment>
<proteinExistence type="predicted"/>
<dbReference type="EMBL" id="JASPKY010000015">
    <property type="protein sequence ID" value="KAK9753091.1"/>
    <property type="molecule type" value="Genomic_DNA"/>
</dbReference>